<evidence type="ECO:0000313" key="2">
    <source>
        <dbReference type="Proteomes" id="UP000619238"/>
    </source>
</evidence>
<organism evidence="1 2">
    <name type="scientific">Kordia aestuariivivens</name>
    <dbReference type="NCBI Taxonomy" id="2759037"/>
    <lineage>
        <taxon>Bacteria</taxon>
        <taxon>Pseudomonadati</taxon>
        <taxon>Bacteroidota</taxon>
        <taxon>Flavobacteriia</taxon>
        <taxon>Flavobacteriales</taxon>
        <taxon>Flavobacteriaceae</taxon>
        <taxon>Kordia</taxon>
    </lineage>
</organism>
<dbReference type="EMBL" id="JACGWS010000012">
    <property type="protein sequence ID" value="MBC8756521.1"/>
    <property type="molecule type" value="Genomic_DNA"/>
</dbReference>
<dbReference type="Proteomes" id="UP000619238">
    <property type="component" value="Unassembled WGS sequence"/>
</dbReference>
<gene>
    <name evidence="1" type="ORF">H2O64_17750</name>
</gene>
<protein>
    <recommendedName>
        <fullName evidence="3">Bacteriocin</fullName>
    </recommendedName>
</protein>
<dbReference type="RefSeq" id="WP_187563563.1">
    <property type="nucleotide sequence ID" value="NZ_JACGWS010000012.1"/>
</dbReference>
<name>A0ABR7QD84_9FLAO</name>
<keyword evidence="2" id="KW-1185">Reference proteome</keyword>
<evidence type="ECO:0000313" key="1">
    <source>
        <dbReference type="EMBL" id="MBC8756521.1"/>
    </source>
</evidence>
<comment type="caution">
    <text evidence="1">The sequence shown here is derived from an EMBL/GenBank/DDBJ whole genome shotgun (WGS) entry which is preliminary data.</text>
</comment>
<evidence type="ECO:0008006" key="3">
    <source>
        <dbReference type="Google" id="ProtNLM"/>
    </source>
</evidence>
<accession>A0ABR7QD84</accession>
<reference evidence="1 2" key="1">
    <citation type="submission" date="2020-07" db="EMBL/GenBank/DDBJ databases">
        <title>Description of Kordia aestuariivivens sp. nov., isolated from a tidal flat.</title>
        <authorList>
            <person name="Park S."/>
            <person name="Yoon J.-H."/>
        </authorList>
    </citation>
    <scope>NUCLEOTIDE SEQUENCE [LARGE SCALE GENOMIC DNA]</scope>
    <source>
        <strain evidence="1 2">YSTF-M3</strain>
    </source>
</reference>
<proteinExistence type="predicted"/>
<sequence>MLHKILNLKGVEEIEKSQQQKINGGRAKCFNGGVCTDCGHHCAEVQCCYCLDF</sequence>